<dbReference type="PANTHER" id="PTHR23241:SF102">
    <property type="entry name" value="LD23009P"/>
    <property type="match status" value="1"/>
</dbReference>
<evidence type="ECO:0000259" key="12">
    <source>
        <dbReference type="PROSITE" id="PS50158"/>
    </source>
</evidence>
<evidence type="ECO:0000256" key="8">
    <source>
        <dbReference type="ARBA" id="ARBA00023242"/>
    </source>
</evidence>
<keyword evidence="9" id="KW-0863">Zinc-finger</keyword>
<accession>A0AAV6LTL0</accession>
<dbReference type="SUPFAM" id="SSF57756">
    <property type="entry name" value="Retrovirus zinc finger-like domains"/>
    <property type="match status" value="1"/>
</dbReference>
<protein>
    <recommendedName>
        <fullName evidence="12">CCHC-type domain-containing protein</fullName>
    </recommendedName>
</protein>
<dbReference type="GO" id="GO:0003676">
    <property type="term" value="F:nucleic acid binding"/>
    <property type="evidence" value="ECO:0007669"/>
    <property type="project" value="InterPro"/>
</dbReference>
<feature type="region of interest" description="Disordered" evidence="10">
    <location>
        <begin position="348"/>
        <end position="387"/>
    </location>
</feature>
<dbReference type="PANTHER" id="PTHR23241">
    <property type="entry name" value="LATE EMBRYOGENESIS ABUNDANT PLANTS LEA-RELATED"/>
    <property type="match status" value="1"/>
</dbReference>
<keyword evidence="3 11" id="KW-0812">Transmembrane</keyword>
<organism evidence="13 14">
    <name type="scientific">Rhododendron griersonianum</name>
    <dbReference type="NCBI Taxonomy" id="479676"/>
    <lineage>
        <taxon>Eukaryota</taxon>
        <taxon>Viridiplantae</taxon>
        <taxon>Streptophyta</taxon>
        <taxon>Embryophyta</taxon>
        <taxon>Tracheophyta</taxon>
        <taxon>Spermatophyta</taxon>
        <taxon>Magnoliopsida</taxon>
        <taxon>eudicotyledons</taxon>
        <taxon>Gunneridae</taxon>
        <taxon>Pentapetalae</taxon>
        <taxon>asterids</taxon>
        <taxon>Ericales</taxon>
        <taxon>Ericaceae</taxon>
        <taxon>Ericoideae</taxon>
        <taxon>Rhodoreae</taxon>
        <taxon>Rhododendron</taxon>
    </lineage>
</organism>
<dbReference type="InterPro" id="IPR003195">
    <property type="entry name" value="TFIID_TAF13"/>
</dbReference>
<evidence type="ECO:0000313" key="14">
    <source>
        <dbReference type="Proteomes" id="UP000823749"/>
    </source>
</evidence>
<dbReference type="Pfam" id="PF03732">
    <property type="entry name" value="Retrotrans_gag"/>
    <property type="match status" value="1"/>
</dbReference>
<dbReference type="AlphaFoldDB" id="A0AAV6LTL0"/>
<sequence length="746" mass="84161">MGWMSRFIAVVAFLAIGVIFSPETFGSTSSSSDGLQPPKLSTYLKLAHLLCFSTAFGAALWVTFIGGIIMFKNLPRHQFGNLQSKMFPAYFAMVGVCCAVCVTCLGYLHPWKSASTSEKYQLALLLSAFVFNLANLFVFTPMTVEMMKQRHKVEREEQIGEEVGWSKNVEVAKVNPKLKAMNKKFGMIHGLSSLANIMAFGSLAVHSWYLAGMAMHNLGFLGMVIGGNTNGASDGSYAIGGKLLGREMNNSSAGPSSKVRAGPSQPAEATFKRKRGVFQKDLQHMLYGFGDDPNPLPETVVLLEDIVLEYVTDLVHQAQDVASKRGKLLTDDFLFLIRKQLDNNNLRISTLEGQRTQPNDGEQGGKQGENSGNNNPNQMVRTKRNQHETYDTAGDITKKIKIEVPDFEGKVNPTLFHDWLASIEEYFDWYDMADDRRVRFAKMKLVGLAKIWWMGVEGDIRRLGQPPIGTWQEMKAKLREKYMPSNYREKLCEQLIELKQNNMSVAEYMQKFDELKMRSQVTEDSSQTLARFKAGLRPDIRRELLRQPLYSLKHAFQVALDMEEYLKYPIPKKFGSQVGETAAKGYNDASRFRPCVSKQTSAITADPKGKNHAANKEGGKDNRCFKCCETGHMAYQCPKRNLHVGMEQEAEFNQQHNDDNDGSFDVGVLNTDDLEEEEVDNSLISIVRRILTAPKVEKEDWRHTSIFQMLDLPKLNRCTELLSMNEELKQARKAFEVDEEKLASIE</sequence>
<keyword evidence="4 11" id="KW-1133">Transmembrane helix</keyword>
<dbReference type="PROSITE" id="PS50158">
    <property type="entry name" value="ZF_CCHC"/>
    <property type="match status" value="1"/>
</dbReference>
<dbReference type="GO" id="GO:0008270">
    <property type="term" value="F:zinc ion binding"/>
    <property type="evidence" value="ECO:0007669"/>
    <property type="project" value="UniProtKB-KW"/>
</dbReference>
<feature type="region of interest" description="Disordered" evidence="10">
    <location>
        <begin position="249"/>
        <end position="270"/>
    </location>
</feature>
<evidence type="ECO:0000256" key="7">
    <source>
        <dbReference type="ARBA" id="ARBA00023163"/>
    </source>
</evidence>
<feature type="transmembrane region" description="Helical" evidence="11">
    <location>
        <begin position="46"/>
        <end position="69"/>
    </location>
</feature>
<keyword evidence="7" id="KW-0804">Transcription</keyword>
<evidence type="ECO:0000256" key="2">
    <source>
        <dbReference type="ARBA" id="ARBA00004370"/>
    </source>
</evidence>
<dbReference type="SUPFAM" id="SSF47113">
    <property type="entry name" value="Histone-fold"/>
    <property type="match status" value="1"/>
</dbReference>
<gene>
    <name evidence="13" type="ORF">RHGRI_003106</name>
</gene>
<evidence type="ECO:0000256" key="10">
    <source>
        <dbReference type="SAM" id="MobiDB-lite"/>
    </source>
</evidence>
<evidence type="ECO:0000256" key="9">
    <source>
        <dbReference type="PROSITE-ProRule" id="PRU00047"/>
    </source>
</evidence>
<dbReference type="CDD" id="cd07978">
    <property type="entry name" value="HFD_TAF13"/>
    <property type="match status" value="1"/>
</dbReference>
<dbReference type="InterPro" id="IPR036875">
    <property type="entry name" value="Znf_CCHC_sf"/>
</dbReference>
<dbReference type="GO" id="GO:0016020">
    <property type="term" value="C:membrane"/>
    <property type="evidence" value="ECO:0007669"/>
    <property type="project" value="UniProtKB-SubCell"/>
</dbReference>
<evidence type="ECO:0000256" key="3">
    <source>
        <dbReference type="ARBA" id="ARBA00022692"/>
    </source>
</evidence>
<dbReference type="Pfam" id="PF13664">
    <property type="entry name" value="DUF4149"/>
    <property type="match status" value="1"/>
</dbReference>
<reference evidence="13" key="1">
    <citation type="submission" date="2020-08" db="EMBL/GenBank/DDBJ databases">
        <title>Plant Genome Project.</title>
        <authorList>
            <person name="Zhang R.-G."/>
        </authorList>
    </citation>
    <scope>NUCLEOTIDE SEQUENCE</scope>
    <source>
        <strain evidence="13">WSP0</strain>
        <tissue evidence="13">Leaf</tissue>
    </source>
</reference>
<dbReference type="InterPro" id="IPR009072">
    <property type="entry name" value="Histone-fold"/>
</dbReference>
<evidence type="ECO:0000256" key="11">
    <source>
        <dbReference type="SAM" id="Phobius"/>
    </source>
</evidence>
<comment type="caution">
    <text evidence="13">The sequence shown here is derived from an EMBL/GenBank/DDBJ whole genome shotgun (WGS) entry which is preliminary data.</text>
</comment>
<feature type="compositionally biased region" description="Polar residues" evidence="10">
    <location>
        <begin position="368"/>
        <end position="380"/>
    </location>
</feature>
<dbReference type="InterPro" id="IPR005162">
    <property type="entry name" value="Retrotrans_gag_dom"/>
</dbReference>
<proteinExistence type="predicted"/>
<dbReference type="Pfam" id="PF02269">
    <property type="entry name" value="TFIID-18kDa"/>
    <property type="match status" value="1"/>
</dbReference>
<evidence type="ECO:0000256" key="5">
    <source>
        <dbReference type="ARBA" id="ARBA00023015"/>
    </source>
</evidence>
<comment type="subcellular location">
    <subcellularLocation>
        <location evidence="2">Membrane</location>
    </subcellularLocation>
    <subcellularLocation>
        <location evidence="1">Nucleus</location>
    </subcellularLocation>
</comment>
<dbReference type="InterPro" id="IPR025423">
    <property type="entry name" value="TMEM205-like"/>
</dbReference>
<dbReference type="GO" id="GO:0046982">
    <property type="term" value="F:protein heterodimerization activity"/>
    <property type="evidence" value="ECO:0007669"/>
    <property type="project" value="InterPro"/>
</dbReference>
<keyword evidence="5" id="KW-0805">Transcription regulation</keyword>
<feature type="transmembrane region" description="Helical" evidence="11">
    <location>
        <begin position="89"/>
        <end position="108"/>
    </location>
</feature>
<evidence type="ECO:0000256" key="4">
    <source>
        <dbReference type="ARBA" id="ARBA00022989"/>
    </source>
</evidence>
<keyword evidence="8" id="KW-0539">Nucleus</keyword>
<dbReference type="GO" id="GO:0006366">
    <property type="term" value="P:transcription by RNA polymerase II"/>
    <property type="evidence" value="ECO:0007669"/>
    <property type="project" value="InterPro"/>
</dbReference>
<feature type="transmembrane region" description="Helical" evidence="11">
    <location>
        <begin position="187"/>
        <end position="209"/>
    </location>
</feature>
<evidence type="ECO:0000256" key="6">
    <source>
        <dbReference type="ARBA" id="ARBA00023136"/>
    </source>
</evidence>
<dbReference type="InterPro" id="IPR001878">
    <property type="entry name" value="Znf_CCHC"/>
</dbReference>
<evidence type="ECO:0000313" key="13">
    <source>
        <dbReference type="EMBL" id="KAG5567813.1"/>
    </source>
</evidence>
<dbReference type="InterPro" id="IPR053009">
    <property type="entry name" value="Xanthocillin_Biosynth-Assoc"/>
</dbReference>
<dbReference type="Proteomes" id="UP000823749">
    <property type="component" value="Chromosome 1"/>
</dbReference>
<name>A0AAV6LTL0_9ERIC</name>
<dbReference type="EMBL" id="JACTNZ010000001">
    <property type="protein sequence ID" value="KAG5567813.1"/>
    <property type="molecule type" value="Genomic_DNA"/>
</dbReference>
<feature type="transmembrane region" description="Helical" evidence="11">
    <location>
        <begin position="120"/>
        <end position="140"/>
    </location>
</feature>
<dbReference type="GO" id="GO:0005634">
    <property type="term" value="C:nucleus"/>
    <property type="evidence" value="ECO:0007669"/>
    <property type="project" value="UniProtKB-SubCell"/>
</dbReference>
<evidence type="ECO:0000256" key="1">
    <source>
        <dbReference type="ARBA" id="ARBA00004123"/>
    </source>
</evidence>
<keyword evidence="9" id="KW-0862">Zinc</keyword>
<feature type="domain" description="CCHC-type" evidence="12">
    <location>
        <begin position="623"/>
        <end position="639"/>
    </location>
</feature>
<keyword evidence="14" id="KW-1185">Reference proteome</keyword>
<dbReference type="Gene3D" id="1.10.20.10">
    <property type="entry name" value="Histone, subunit A"/>
    <property type="match status" value="1"/>
</dbReference>
<feature type="compositionally biased region" description="Polar residues" evidence="10">
    <location>
        <begin position="348"/>
        <end position="360"/>
    </location>
</feature>
<keyword evidence="6 11" id="KW-0472">Membrane</keyword>
<keyword evidence="9" id="KW-0479">Metal-binding</keyword>